<proteinExistence type="predicted"/>
<dbReference type="AlphaFoldDB" id="A0A948W7G7"/>
<gene>
    <name evidence="1" type="ORF">KJ970_11885</name>
</gene>
<name>A0A948W7G7_UNCEI</name>
<reference evidence="1" key="1">
    <citation type="submission" date="2021-05" db="EMBL/GenBank/DDBJ databases">
        <title>Energy efficiency and biological interactions define the core microbiome of deep oligotrophic groundwater.</title>
        <authorList>
            <person name="Mehrshad M."/>
            <person name="Lopez-Fernandez M."/>
            <person name="Bell E."/>
            <person name="Bernier-Latmani R."/>
            <person name="Bertilsson S."/>
            <person name="Dopson M."/>
        </authorList>
    </citation>
    <scope>NUCLEOTIDE SEQUENCE</scope>
    <source>
        <strain evidence="1">Modern_marine.mb.64</strain>
    </source>
</reference>
<evidence type="ECO:0000313" key="2">
    <source>
        <dbReference type="Proteomes" id="UP000777784"/>
    </source>
</evidence>
<evidence type="ECO:0000313" key="1">
    <source>
        <dbReference type="EMBL" id="MBU2691616.1"/>
    </source>
</evidence>
<protein>
    <submittedName>
        <fullName evidence="1">Uncharacterized protein</fullName>
    </submittedName>
</protein>
<organism evidence="1 2">
    <name type="scientific">Eiseniibacteriota bacterium</name>
    <dbReference type="NCBI Taxonomy" id="2212470"/>
    <lineage>
        <taxon>Bacteria</taxon>
        <taxon>Candidatus Eiseniibacteriota</taxon>
    </lineage>
</organism>
<comment type="caution">
    <text evidence="1">The sequence shown here is derived from an EMBL/GenBank/DDBJ whole genome shotgun (WGS) entry which is preliminary data.</text>
</comment>
<accession>A0A948W7G7</accession>
<sequence>MRFPQKAAMGVVGVSSNLLSGIAKIASKAAGSAARKVSEPPVSAVKQMIRFWEHIEEVFEPEKEGVPGPHSDWPAD</sequence>
<dbReference type="EMBL" id="JAHJDP010000068">
    <property type="protein sequence ID" value="MBU2691616.1"/>
    <property type="molecule type" value="Genomic_DNA"/>
</dbReference>
<dbReference type="Proteomes" id="UP000777784">
    <property type="component" value="Unassembled WGS sequence"/>
</dbReference>